<dbReference type="RefSeq" id="WP_155312323.1">
    <property type="nucleotide sequence ID" value="NZ_AP021879.1"/>
</dbReference>
<evidence type="ECO:0000313" key="2">
    <source>
        <dbReference type="EMBL" id="BBO91400.1"/>
    </source>
</evidence>
<dbReference type="Proteomes" id="UP000422108">
    <property type="component" value="Chromosome"/>
</dbReference>
<accession>A0A5K8AHR0</accession>
<dbReference type="EMBL" id="AP021879">
    <property type="protein sequence ID" value="BBO91400.1"/>
    <property type="molecule type" value="Genomic_DNA"/>
</dbReference>
<gene>
    <name evidence="2" type="ORF">DSCOOX_45800</name>
</gene>
<evidence type="ECO:0000256" key="1">
    <source>
        <dbReference type="SAM" id="Phobius"/>
    </source>
</evidence>
<keyword evidence="1" id="KW-1133">Transmembrane helix</keyword>
<organism evidence="2 3">
    <name type="scientific">Desulfosarcina ovata subsp. ovata</name>
    <dbReference type="NCBI Taxonomy" id="2752305"/>
    <lineage>
        <taxon>Bacteria</taxon>
        <taxon>Pseudomonadati</taxon>
        <taxon>Thermodesulfobacteriota</taxon>
        <taxon>Desulfobacteria</taxon>
        <taxon>Desulfobacterales</taxon>
        <taxon>Desulfosarcinaceae</taxon>
        <taxon>Desulfosarcina</taxon>
    </lineage>
</organism>
<dbReference type="AlphaFoldDB" id="A0A5K8AHR0"/>
<name>A0A5K8AHR0_9BACT</name>
<sequence>MNRKQTYIWSCLGLGMILILAGVTYNSTRMITEKTVESHQQRIVAGAAETVDLWFSQHVRIVQATAAATRQRPIADTPETLRLLKMAMQAGNFSDV</sequence>
<proteinExistence type="predicted"/>
<feature type="transmembrane region" description="Helical" evidence="1">
    <location>
        <begin position="6"/>
        <end position="25"/>
    </location>
</feature>
<keyword evidence="3" id="KW-1185">Reference proteome</keyword>
<protein>
    <submittedName>
        <fullName evidence="2">Uncharacterized protein</fullName>
    </submittedName>
</protein>
<reference evidence="2 3" key="1">
    <citation type="submission" date="2019-11" db="EMBL/GenBank/DDBJ databases">
        <title>Comparative genomics of hydrocarbon-degrading Desulfosarcina strains.</title>
        <authorList>
            <person name="Watanabe M."/>
            <person name="Kojima H."/>
            <person name="Fukui M."/>
        </authorList>
    </citation>
    <scope>NUCLEOTIDE SEQUENCE [LARGE SCALE GENOMIC DNA]</scope>
    <source>
        <strain evidence="3">oXyS1</strain>
    </source>
</reference>
<keyword evidence="1" id="KW-0812">Transmembrane</keyword>
<evidence type="ECO:0000313" key="3">
    <source>
        <dbReference type="Proteomes" id="UP000422108"/>
    </source>
</evidence>
<keyword evidence="1" id="KW-0472">Membrane</keyword>